<accession>A0AAJ1IGD0</accession>
<dbReference type="PANTHER" id="PTHR30426:SF0">
    <property type="entry name" value="4-HYDROXY-3-METHYLBUT-2-ENYL DIPHOSPHATE REDUCTASE"/>
    <property type="match status" value="1"/>
</dbReference>
<keyword evidence="2" id="KW-0004">4Fe-4S</keyword>
<reference evidence="6 7" key="1">
    <citation type="submission" date="2022-12" db="EMBL/GenBank/DDBJ databases">
        <title>Metagenome assembled genome from gulf of manar.</title>
        <authorList>
            <person name="Kohli P."/>
            <person name="Pk S."/>
            <person name="Venkata Ramana C."/>
            <person name="Sasikala C."/>
        </authorList>
    </citation>
    <scope>NUCLEOTIDE SEQUENCE [LARGE SCALE GENOMIC DNA]</scope>
    <source>
        <strain evidence="6">JB008</strain>
    </source>
</reference>
<keyword evidence="4" id="KW-0408">Iron</keyword>
<evidence type="ECO:0000256" key="3">
    <source>
        <dbReference type="ARBA" id="ARBA00022723"/>
    </source>
</evidence>
<sequence>MIVKIPRLSGFCPGVKNAEKKIFKALSDRPEEKHSVLGMMINNRRYIEYLEQHGVKTVGSIDEFERSTTVYIRTHGLDRKLQEALEEDFTITDLTCINVKRVQEIINEHSNKGAAVIITGKKSHPEVAGLKSYGEQVMVIETYEELDDFIKNEKFNGAGFEPEKYTEIFITSQTTGSRLLFESAKAKISQKWKNKRIESFNSICPVTERKEIEALALQKETEISFVIGDPLSSNANKLFNRLKQENPDTWFIQDADDLDKLDIDINRYSSALVVSSASTPQFVEEEVVKRLETV</sequence>
<dbReference type="AlphaFoldDB" id="A0AAJ1IGD0"/>
<comment type="caution">
    <text evidence="6">The sequence shown here is derived from an EMBL/GenBank/DDBJ whole genome shotgun (WGS) entry which is preliminary data.</text>
</comment>
<name>A0AAJ1IGD0_9SPIO</name>
<proteinExistence type="predicted"/>
<dbReference type="GO" id="GO:0051539">
    <property type="term" value="F:4 iron, 4 sulfur cluster binding"/>
    <property type="evidence" value="ECO:0007669"/>
    <property type="project" value="UniProtKB-KW"/>
</dbReference>
<dbReference type="Gene3D" id="3.40.1010.20">
    <property type="entry name" value="4-hydroxy-3-methylbut-2-enyl diphosphate reductase, catalytic domain"/>
    <property type="match status" value="2"/>
</dbReference>
<evidence type="ECO:0000313" key="6">
    <source>
        <dbReference type="EMBL" id="MDC7226676.1"/>
    </source>
</evidence>
<dbReference type="GO" id="GO:0046872">
    <property type="term" value="F:metal ion binding"/>
    <property type="evidence" value="ECO:0007669"/>
    <property type="project" value="UniProtKB-KW"/>
</dbReference>
<dbReference type="GO" id="GO:0019288">
    <property type="term" value="P:isopentenyl diphosphate biosynthetic process, methylerythritol 4-phosphate pathway"/>
    <property type="evidence" value="ECO:0007669"/>
    <property type="project" value="InterPro"/>
</dbReference>
<dbReference type="EMBL" id="JAQQAL010000016">
    <property type="protein sequence ID" value="MDC7226676.1"/>
    <property type="molecule type" value="Genomic_DNA"/>
</dbReference>
<dbReference type="InterPro" id="IPR003451">
    <property type="entry name" value="LytB/IspH"/>
</dbReference>
<dbReference type="Pfam" id="PF02401">
    <property type="entry name" value="LYTB"/>
    <property type="match status" value="1"/>
</dbReference>
<dbReference type="GO" id="GO:0051745">
    <property type="term" value="F:4-hydroxy-3-methylbut-2-enyl diphosphate reductase activity"/>
    <property type="evidence" value="ECO:0007669"/>
    <property type="project" value="InterPro"/>
</dbReference>
<evidence type="ECO:0000256" key="1">
    <source>
        <dbReference type="ARBA" id="ARBA00001966"/>
    </source>
</evidence>
<keyword evidence="5" id="KW-0411">Iron-sulfur</keyword>
<dbReference type="GO" id="GO:0050992">
    <property type="term" value="P:dimethylallyl diphosphate biosynthetic process"/>
    <property type="evidence" value="ECO:0007669"/>
    <property type="project" value="InterPro"/>
</dbReference>
<dbReference type="Proteomes" id="UP001221217">
    <property type="component" value="Unassembled WGS sequence"/>
</dbReference>
<keyword evidence="3" id="KW-0479">Metal-binding</keyword>
<organism evidence="6 7">
    <name type="scientific">Candidatus Thalassospirochaeta sargassi</name>
    <dbReference type="NCBI Taxonomy" id="3119039"/>
    <lineage>
        <taxon>Bacteria</taxon>
        <taxon>Pseudomonadati</taxon>
        <taxon>Spirochaetota</taxon>
        <taxon>Spirochaetia</taxon>
        <taxon>Spirochaetales</taxon>
        <taxon>Spirochaetaceae</taxon>
        <taxon>Candidatus Thalassospirochaeta</taxon>
    </lineage>
</organism>
<gene>
    <name evidence="6" type="ORF">PQJ61_07915</name>
</gene>
<evidence type="ECO:0000256" key="5">
    <source>
        <dbReference type="ARBA" id="ARBA00023014"/>
    </source>
</evidence>
<evidence type="ECO:0000313" key="7">
    <source>
        <dbReference type="Proteomes" id="UP001221217"/>
    </source>
</evidence>
<evidence type="ECO:0000256" key="4">
    <source>
        <dbReference type="ARBA" id="ARBA00023004"/>
    </source>
</evidence>
<evidence type="ECO:0000256" key="2">
    <source>
        <dbReference type="ARBA" id="ARBA00022485"/>
    </source>
</evidence>
<comment type="cofactor">
    <cofactor evidence="1">
        <name>[4Fe-4S] cluster</name>
        <dbReference type="ChEBI" id="CHEBI:49883"/>
    </cofactor>
</comment>
<dbReference type="PANTHER" id="PTHR30426">
    <property type="entry name" value="4-HYDROXY-3-METHYLBUT-2-ENYL DIPHOSPHATE REDUCTASE"/>
    <property type="match status" value="1"/>
</dbReference>
<dbReference type="Gene3D" id="3.40.50.11270">
    <property type="match status" value="1"/>
</dbReference>
<protein>
    <submittedName>
        <fullName evidence="6">4-hydroxy-3-methylbut-2-enyl diphosphate reductase</fullName>
    </submittedName>
</protein>